<feature type="compositionally biased region" description="Basic and acidic residues" evidence="1">
    <location>
        <begin position="527"/>
        <end position="542"/>
    </location>
</feature>
<feature type="region of interest" description="Disordered" evidence="1">
    <location>
        <begin position="364"/>
        <end position="397"/>
    </location>
</feature>
<evidence type="ECO:0008006" key="4">
    <source>
        <dbReference type="Google" id="ProtNLM"/>
    </source>
</evidence>
<feature type="compositionally biased region" description="Polar residues" evidence="1">
    <location>
        <begin position="108"/>
        <end position="119"/>
    </location>
</feature>
<dbReference type="InterPro" id="IPR013083">
    <property type="entry name" value="Znf_RING/FYVE/PHD"/>
</dbReference>
<accession>A0ABR0KH37</accession>
<feature type="region of interest" description="Disordered" evidence="1">
    <location>
        <begin position="527"/>
        <end position="554"/>
    </location>
</feature>
<evidence type="ECO:0000256" key="1">
    <source>
        <dbReference type="SAM" id="MobiDB-lite"/>
    </source>
</evidence>
<feature type="compositionally biased region" description="Basic and acidic residues" evidence="1">
    <location>
        <begin position="364"/>
        <end position="375"/>
    </location>
</feature>
<reference evidence="2 3" key="1">
    <citation type="submission" date="2023-08" db="EMBL/GenBank/DDBJ databases">
        <title>Black Yeasts Isolated from many extreme environments.</title>
        <authorList>
            <person name="Coleine C."/>
            <person name="Stajich J.E."/>
            <person name="Selbmann L."/>
        </authorList>
    </citation>
    <scope>NUCLEOTIDE SEQUENCE [LARGE SCALE GENOMIC DNA]</scope>
    <source>
        <strain evidence="2 3">CCFEE 5885</strain>
    </source>
</reference>
<dbReference type="InterPro" id="IPR011011">
    <property type="entry name" value="Znf_FYVE_PHD"/>
</dbReference>
<keyword evidence="3" id="KW-1185">Reference proteome</keyword>
<feature type="region of interest" description="Disordered" evidence="1">
    <location>
        <begin position="1"/>
        <end position="119"/>
    </location>
</feature>
<feature type="compositionally biased region" description="Basic and acidic residues" evidence="1">
    <location>
        <begin position="1"/>
        <end position="10"/>
    </location>
</feature>
<dbReference type="EMBL" id="JAVRRG010000023">
    <property type="protein sequence ID" value="KAK5096225.1"/>
    <property type="molecule type" value="Genomic_DNA"/>
</dbReference>
<feature type="compositionally biased region" description="Polar residues" evidence="1">
    <location>
        <begin position="15"/>
        <end position="43"/>
    </location>
</feature>
<comment type="caution">
    <text evidence="2">The sequence shown here is derived from an EMBL/GenBank/DDBJ whole genome shotgun (WGS) entry which is preliminary data.</text>
</comment>
<dbReference type="Proteomes" id="UP001345013">
    <property type="component" value="Unassembled WGS sequence"/>
</dbReference>
<name>A0ABR0KH37_9EURO</name>
<feature type="region of interest" description="Disordered" evidence="1">
    <location>
        <begin position="599"/>
        <end position="623"/>
    </location>
</feature>
<feature type="compositionally biased region" description="Basic and acidic residues" evidence="1">
    <location>
        <begin position="781"/>
        <end position="790"/>
    </location>
</feature>
<protein>
    <recommendedName>
        <fullName evidence="4">Zinc finger PHD-type domain-containing protein</fullName>
    </recommendedName>
</protein>
<dbReference type="Gene3D" id="3.30.40.10">
    <property type="entry name" value="Zinc/RING finger domain, C3HC4 (zinc finger)"/>
    <property type="match status" value="1"/>
</dbReference>
<organism evidence="2 3">
    <name type="scientific">Lithohypha guttulata</name>
    <dbReference type="NCBI Taxonomy" id="1690604"/>
    <lineage>
        <taxon>Eukaryota</taxon>
        <taxon>Fungi</taxon>
        <taxon>Dikarya</taxon>
        <taxon>Ascomycota</taxon>
        <taxon>Pezizomycotina</taxon>
        <taxon>Eurotiomycetes</taxon>
        <taxon>Chaetothyriomycetidae</taxon>
        <taxon>Chaetothyriales</taxon>
        <taxon>Trichomeriaceae</taxon>
        <taxon>Lithohypha</taxon>
    </lineage>
</organism>
<gene>
    <name evidence="2" type="ORF">LTR24_002630</name>
</gene>
<feature type="compositionally biased region" description="Basic and acidic residues" evidence="1">
    <location>
        <begin position="67"/>
        <end position="76"/>
    </location>
</feature>
<feature type="compositionally biased region" description="Basic and acidic residues" evidence="1">
    <location>
        <begin position="85"/>
        <end position="105"/>
    </location>
</feature>
<evidence type="ECO:0000313" key="2">
    <source>
        <dbReference type="EMBL" id="KAK5096225.1"/>
    </source>
</evidence>
<sequence length="882" mass="101217">MTRALKAQEKRHARQQQNRLTSARTTVRGASSNGVNLNGQYGPSTMDAPLPNGIDPITKCSDGTNGNKDRPSETHDTPTPALEAMSRETLHVRRRRDNYQGDKRFSSRRQSLQKQNDPKSQLVIKLCNIRKKLNWKTNRPSVDDRPRKRARVEGLDCVVHLTVWARNPGKKENAWEQKVTRSQVCQMLRGSEDYDLVKGRFIEIKSKSCFSFRRDELTVMTQQGPARKLVMAEDYFMEIKIVPEVTDYDWPPIPLLGRVANEDSTLDSLAKETLQDSIVAIYKKLPDAPDADAPLSVCFVDDAGTLESKYGLELEARWAAPDEQIPDCDLEPLDEWMLDEESKPFGRTDPTRILEKQTAILDNVDKPVERTESSKKPKKLAAKKSTDPTRAGKPKKLPLLPLQQPKVIYEFDLKSMGGRRDNKKFQKTSVNGYQCPFECHKPTRPSLEDLLLHFEQTHEGYIFTLESAVPPDSTNGDTMIRVKEAEIAKPRKREKKQPKDEEKCWGWSAPSEPFILHRHVIEDDKSWFGKREQPDSRKDTSFKPRFPKNANLDPQTALRIEHGGFLPHHYVQPFRPAAHQRKKYSNVRLRTQEHVGDTPYTSVSHRLIDPEDPGEDARSETDDEADDSWFIAHHLEELDLHAREEDWSDAKHRLAKKWDYHVLHRERSVSSRYMSDCLIRFIRIERAWILQTGQNPDREQADDSAARITALMQLMDELTEKRVINDAVCADVLTMLYSDHDLAIPEEEKAQIEEETRQAQQRKHDIQNGIELVNTVSQARYHHDPKDKSTTTKPGPKSAPIPADICAKCHNPFQHQKRRAVRCSALDCTQPNTWYHAKCAGLTLPTAESTDDSFAKQRVQLESTFMKERLSWRCPSCAKVKT</sequence>
<proteinExistence type="predicted"/>
<evidence type="ECO:0000313" key="3">
    <source>
        <dbReference type="Proteomes" id="UP001345013"/>
    </source>
</evidence>
<dbReference type="SUPFAM" id="SSF57903">
    <property type="entry name" value="FYVE/PHD zinc finger"/>
    <property type="match status" value="1"/>
</dbReference>
<feature type="region of interest" description="Disordered" evidence="1">
    <location>
        <begin position="777"/>
        <end position="799"/>
    </location>
</feature>